<evidence type="ECO:0000259" key="3">
    <source>
        <dbReference type="SMART" id="SM00823"/>
    </source>
</evidence>
<feature type="domain" description="Polyketide synthase-like phosphopantetheine-binding" evidence="3">
    <location>
        <begin position="594"/>
        <end position="677"/>
    </location>
</feature>
<sequence length="1102" mass="121995">MPVSQDSPKPTAGVDNAFVQPPLDDTLLFPGWVDYHLEHNPDHPFAVLVGVKEDDKEEVVVSWSEVARAAFRLAANLLELVKPVGEDRVVIGILAETDSITYCTMVLAIVRAGFVAFPMSTGNSLPALEHPILQTSCRYLFGSRDVCGARPSTLKDVTSSLLDLSPSLQLIDVPSCADLYPRLRMHPVLPYDPKADALLTPLIEPLHSHPRPATLQDPAFFLHSSGSTNLPKPIPFSHRHWIGECRDAATGGFDMPGSRWGVMGLPAFHGMGVCLMLGAAAASGSVSVMFKPSTPRIMPTSENIIEACKRGKADYLLAVPSSCIDWARDPDSIKYLATMKGVLYGGGPLPQVVGDRLVKEGVRLSIEYGSTEAGLIFKLGMREYQPRDWNYGQLYSTLQAELVPEENGLFRLIIHDSDSHPIAVSNRPGNAFDTSDLLEEHPTRKGLWRIVGRADDEIVLSNGEKTNPGPMEDIIVANPHVKHSFMFGQGRAQVGIAIQPIESIKLLDEKDYSAFRDLVWPDIERANAVSPKHSRIFQRLILVIDPKKKRLPTTSKGTVSRKLAQQQFMQEINGIYEMVNSASAEWELPSTWDRGGLRSFVRGVAKGGRDSLDDSRDLFDQGCDSLQAIHIRAALVQALRGTPAFRNDPAALERIPQNLVYNYPTVDLLVDYLMNIVAHGDDPPLEDETAVRVKAMDAMVERHTRDFPVHAPADSSSGEVVLLTGSTGSLGTYLLQDLLLDKRVERVYAVNRLDRRLDRDIRLRQRASFVDKGVDLALLRSEKLRFVDMDVDHGNFPLAEDLYDEISASLYTIIHNAWHMDFNSPLSAFEPSMLFLRWLIDLALSVKQPTPAHIIFTSSVTSVIRWPQLRPVPEMIMSDPTLAIANGYSESKWVAEQIVTAAVERRGLRGTILRLGQLSGSVQNGAWDTAGWFPLIVKTAERLGVLPALPGHVSWVPIDKAAQSILDVLHSSTFGQKAECQCLHLGHPNPIEWDHIMKPIADKLCARLVPFAEWFSQLAAAAEDSTQVKHNPAIKLLDFYRLVATGAARAQQSGTKREAMNIPDLECVKARASSVILDGLEPLGKEDVERWCRYWRARGFLI</sequence>
<name>M5FQD2_DACPD</name>
<dbReference type="SUPFAM" id="SSF47336">
    <property type="entry name" value="ACP-like"/>
    <property type="match status" value="1"/>
</dbReference>
<keyword evidence="1" id="KW-0596">Phosphopantetheine</keyword>
<evidence type="ECO:0000256" key="1">
    <source>
        <dbReference type="ARBA" id="ARBA00022450"/>
    </source>
</evidence>
<dbReference type="GO" id="GO:0031177">
    <property type="term" value="F:phosphopantetheine binding"/>
    <property type="evidence" value="ECO:0007669"/>
    <property type="project" value="InterPro"/>
</dbReference>
<dbReference type="OrthoDB" id="429813at2759"/>
<dbReference type="InterPro" id="IPR051414">
    <property type="entry name" value="Adenylate-forming_Reductase"/>
</dbReference>
<dbReference type="Proteomes" id="UP000030653">
    <property type="component" value="Unassembled WGS sequence"/>
</dbReference>
<accession>M5FQD2</accession>
<proteinExistence type="predicted"/>
<dbReference type="SMART" id="SM00823">
    <property type="entry name" value="PKS_PP"/>
    <property type="match status" value="1"/>
</dbReference>
<dbReference type="AlphaFoldDB" id="M5FQD2"/>
<evidence type="ECO:0000256" key="2">
    <source>
        <dbReference type="ARBA" id="ARBA00022553"/>
    </source>
</evidence>
<dbReference type="InterPro" id="IPR042099">
    <property type="entry name" value="ANL_N_sf"/>
</dbReference>
<dbReference type="Pfam" id="PF00501">
    <property type="entry name" value="AMP-binding"/>
    <property type="match status" value="1"/>
</dbReference>
<dbReference type="InterPro" id="IPR000873">
    <property type="entry name" value="AMP-dep_synth/lig_dom"/>
</dbReference>
<dbReference type="PANTHER" id="PTHR43439">
    <property type="entry name" value="PHENYLACETATE-COENZYME A LIGASE"/>
    <property type="match status" value="1"/>
</dbReference>
<gene>
    <name evidence="4" type="ORF">DACRYDRAFT_119726</name>
</gene>
<dbReference type="SUPFAM" id="SSF56801">
    <property type="entry name" value="Acetyl-CoA synthetase-like"/>
    <property type="match status" value="1"/>
</dbReference>
<dbReference type="Gene3D" id="1.10.1200.10">
    <property type="entry name" value="ACP-like"/>
    <property type="match status" value="1"/>
</dbReference>
<keyword evidence="2" id="KW-0597">Phosphoprotein</keyword>
<dbReference type="EMBL" id="JH795879">
    <property type="protein sequence ID" value="EJT96904.1"/>
    <property type="molecule type" value="Genomic_DNA"/>
</dbReference>
<dbReference type="Pfam" id="PF23562">
    <property type="entry name" value="AMP-binding_C_3"/>
    <property type="match status" value="1"/>
</dbReference>
<dbReference type="SUPFAM" id="SSF51735">
    <property type="entry name" value="NAD(P)-binding Rossmann-fold domains"/>
    <property type="match status" value="1"/>
</dbReference>
<keyword evidence="5" id="KW-1185">Reference proteome</keyword>
<dbReference type="InterPro" id="IPR013120">
    <property type="entry name" value="FAR_NAD-bd"/>
</dbReference>
<protein>
    <submittedName>
        <fullName evidence="4">Acetyl-CoA synthetase-like protein</fullName>
    </submittedName>
</protein>
<organism evidence="4 5">
    <name type="scientific">Dacryopinax primogenitus (strain DJM 731)</name>
    <name type="common">Brown rot fungus</name>
    <dbReference type="NCBI Taxonomy" id="1858805"/>
    <lineage>
        <taxon>Eukaryota</taxon>
        <taxon>Fungi</taxon>
        <taxon>Dikarya</taxon>
        <taxon>Basidiomycota</taxon>
        <taxon>Agaricomycotina</taxon>
        <taxon>Dacrymycetes</taxon>
        <taxon>Dacrymycetales</taxon>
        <taxon>Dacrymycetaceae</taxon>
        <taxon>Dacryopinax</taxon>
    </lineage>
</organism>
<dbReference type="STRING" id="1858805.M5FQD2"/>
<dbReference type="OMA" id="VRICTET"/>
<evidence type="ECO:0000313" key="5">
    <source>
        <dbReference type="Proteomes" id="UP000030653"/>
    </source>
</evidence>
<dbReference type="Gene3D" id="3.40.50.720">
    <property type="entry name" value="NAD(P)-binding Rossmann-like Domain"/>
    <property type="match status" value="1"/>
</dbReference>
<dbReference type="InterPro" id="IPR036736">
    <property type="entry name" value="ACP-like_sf"/>
</dbReference>
<dbReference type="PANTHER" id="PTHR43439:SF2">
    <property type="entry name" value="ENZYME, PUTATIVE (JCVI)-RELATED"/>
    <property type="match status" value="1"/>
</dbReference>
<reference evidence="4 5" key="1">
    <citation type="journal article" date="2012" name="Science">
        <title>The Paleozoic origin of enzymatic lignin decomposition reconstructed from 31 fungal genomes.</title>
        <authorList>
            <person name="Floudas D."/>
            <person name="Binder M."/>
            <person name="Riley R."/>
            <person name="Barry K."/>
            <person name="Blanchette R.A."/>
            <person name="Henrissat B."/>
            <person name="Martinez A.T."/>
            <person name="Otillar R."/>
            <person name="Spatafora J.W."/>
            <person name="Yadav J.S."/>
            <person name="Aerts A."/>
            <person name="Benoit I."/>
            <person name="Boyd A."/>
            <person name="Carlson A."/>
            <person name="Copeland A."/>
            <person name="Coutinho P.M."/>
            <person name="de Vries R.P."/>
            <person name="Ferreira P."/>
            <person name="Findley K."/>
            <person name="Foster B."/>
            <person name="Gaskell J."/>
            <person name="Glotzer D."/>
            <person name="Gorecki P."/>
            <person name="Heitman J."/>
            <person name="Hesse C."/>
            <person name="Hori C."/>
            <person name="Igarashi K."/>
            <person name="Jurgens J.A."/>
            <person name="Kallen N."/>
            <person name="Kersten P."/>
            <person name="Kohler A."/>
            <person name="Kuees U."/>
            <person name="Kumar T.K.A."/>
            <person name="Kuo A."/>
            <person name="LaButti K."/>
            <person name="Larrondo L.F."/>
            <person name="Lindquist E."/>
            <person name="Ling A."/>
            <person name="Lombard V."/>
            <person name="Lucas S."/>
            <person name="Lundell T."/>
            <person name="Martin R."/>
            <person name="McLaughlin D.J."/>
            <person name="Morgenstern I."/>
            <person name="Morin E."/>
            <person name="Murat C."/>
            <person name="Nagy L.G."/>
            <person name="Nolan M."/>
            <person name="Ohm R.A."/>
            <person name="Patyshakuliyeva A."/>
            <person name="Rokas A."/>
            <person name="Ruiz-Duenas F.J."/>
            <person name="Sabat G."/>
            <person name="Salamov A."/>
            <person name="Samejima M."/>
            <person name="Schmutz J."/>
            <person name="Slot J.C."/>
            <person name="St John F."/>
            <person name="Stenlid J."/>
            <person name="Sun H."/>
            <person name="Sun S."/>
            <person name="Syed K."/>
            <person name="Tsang A."/>
            <person name="Wiebenga A."/>
            <person name="Young D."/>
            <person name="Pisabarro A."/>
            <person name="Eastwood D.C."/>
            <person name="Martin F."/>
            <person name="Cullen D."/>
            <person name="Grigoriev I.V."/>
            <person name="Hibbett D.S."/>
        </authorList>
    </citation>
    <scope>NUCLEOTIDE SEQUENCE [LARGE SCALE GENOMIC DNA]</scope>
    <source>
        <strain evidence="4 5">DJM-731 SS1</strain>
    </source>
</reference>
<dbReference type="InterPro" id="IPR020806">
    <property type="entry name" value="PKS_PP-bd"/>
</dbReference>
<dbReference type="GeneID" id="63685912"/>
<dbReference type="InterPro" id="IPR036291">
    <property type="entry name" value="NAD(P)-bd_dom_sf"/>
</dbReference>
<dbReference type="Pfam" id="PF07993">
    <property type="entry name" value="NAD_binding_4"/>
    <property type="match status" value="1"/>
</dbReference>
<dbReference type="Gene3D" id="3.40.50.12780">
    <property type="entry name" value="N-terminal domain of ligase-like"/>
    <property type="match status" value="1"/>
</dbReference>
<evidence type="ECO:0000313" key="4">
    <source>
        <dbReference type="EMBL" id="EJT96904.1"/>
    </source>
</evidence>
<dbReference type="RefSeq" id="XP_040623802.1">
    <property type="nucleotide sequence ID" value="XM_040770850.1"/>
</dbReference>
<dbReference type="HOGENOM" id="CLU_002220_1_0_1"/>